<dbReference type="RefSeq" id="WP_272181077.1">
    <property type="nucleotide sequence ID" value="NZ_JAQOMS010000002.1"/>
</dbReference>
<comment type="caution">
    <text evidence="1">The sequence shown here is derived from an EMBL/GenBank/DDBJ whole genome shotgun (WGS) entry which is preliminary data.</text>
</comment>
<reference evidence="1 2" key="1">
    <citation type="submission" date="2023-01" db="EMBL/GenBank/DDBJ databases">
        <title>Psychrosphaera sp. nov., isolated from marine algae.</title>
        <authorList>
            <person name="Bayburt H."/>
            <person name="Choi B.J."/>
            <person name="Kim J.M."/>
            <person name="Choi D.G."/>
            <person name="Jeon C.O."/>
        </authorList>
    </citation>
    <scope>NUCLEOTIDE SEQUENCE [LARGE SCALE GENOMIC DNA]</scope>
    <source>
        <strain evidence="1 2">G1-22</strain>
    </source>
</reference>
<keyword evidence="2" id="KW-1185">Reference proteome</keyword>
<evidence type="ECO:0000313" key="1">
    <source>
        <dbReference type="EMBL" id="MDC2889694.1"/>
    </source>
</evidence>
<dbReference type="EMBL" id="JAQOMS010000002">
    <property type="protein sequence ID" value="MDC2889694.1"/>
    <property type="molecule type" value="Genomic_DNA"/>
</dbReference>
<sequence>MYDNSSVPVTTIATGYNVLAELKSEGRLYNIEIFSYAVFQYGKYLTAQNNELAEPILIDAIAHFSMLEQSNKIADCYLLLSDFLHNKTNLKNHSIINNKLSALPN</sequence>
<dbReference type="Proteomes" id="UP001528411">
    <property type="component" value="Unassembled WGS sequence"/>
</dbReference>
<accession>A0ABT5FDV4</accession>
<evidence type="ECO:0000313" key="2">
    <source>
        <dbReference type="Proteomes" id="UP001528411"/>
    </source>
</evidence>
<gene>
    <name evidence="1" type="ORF">PN838_14045</name>
</gene>
<proteinExistence type="predicted"/>
<name>A0ABT5FDV4_9GAMM</name>
<organism evidence="1 2">
    <name type="scientific">Psychrosphaera algicola</name>
    <dbReference type="NCBI Taxonomy" id="3023714"/>
    <lineage>
        <taxon>Bacteria</taxon>
        <taxon>Pseudomonadati</taxon>
        <taxon>Pseudomonadota</taxon>
        <taxon>Gammaproteobacteria</taxon>
        <taxon>Alteromonadales</taxon>
        <taxon>Pseudoalteromonadaceae</taxon>
        <taxon>Psychrosphaera</taxon>
    </lineage>
</organism>
<protein>
    <submittedName>
        <fullName evidence="1">Uncharacterized protein</fullName>
    </submittedName>
</protein>